<feature type="region of interest" description="Disordered" evidence="1">
    <location>
        <begin position="131"/>
        <end position="157"/>
    </location>
</feature>
<dbReference type="AlphaFoldDB" id="A0A0A0B5D7"/>
<dbReference type="Proteomes" id="UP000029833">
    <property type="component" value="Unassembled WGS sequence"/>
</dbReference>
<dbReference type="Pfam" id="PF00583">
    <property type="entry name" value="Acetyltransf_1"/>
    <property type="match status" value="1"/>
</dbReference>
<organism evidence="3 4">
    <name type="scientific">Cellulomonas cellasea DSM 20118</name>
    <dbReference type="NCBI Taxonomy" id="1408250"/>
    <lineage>
        <taxon>Bacteria</taxon>
        <taxon>Bacillati</taxon>
        <taxon>Actinomycetota</taxon>
        <taxon>Actinomycetes</taxon>
        <taxon>Micrococcales</taxon>
        <taxon>Cellulomonadaceae</taxon>
        <taxon>Cellulomonas</taxon>
    </lineage>
</organism>
<dbReference type="InterPro" id="IPR000182">
    <property type="entry name" value="GNAT_dom"/>
</dbReference>
<dbReference type="GO" id="GO:0016747">
    <property type="term" value="F:acyltransferase activity, transferring groups other than amino-acyl groups"/>
    <property type="evidence" value="ECO:0007669"/>
    <property type="project" value="InterPro"/>
</dbReference>
<sequence length="369" mass="40447">MSDWSIREVPVPASLDAPEAWLLHGSIEADHESVRDAWSNLDHAQSPHEILTAMRHQQYVRRVRLVAVTGDDTDPGDPARVLGTAILLLPLADNLHLGIFFVSVRPGSRGRGIGSALYDAVVEVATAAGRTTLQTSTDQRSEPDEGPGTLAPSTGTGRVRADDAGVRFAVAHGFALEQVARYSVLDVPVDPAFLAEHRAAAQAVAGDEYRIVTWGNHCPDEWVDEFAVLNTRMSTDAPAGGLDLEEDAWDAERIRVYEQDFAERGMEFRVTAAEHVPTHTLAAYTSFGSPAWNREYVHQEDTLVLKEHRGRRLGMLVKTANLERLAVEQPEARRIGTWNAEENSFMLSINVTLGFRPAGGSGEWQTKLG</sequence>
<dbReference type="OrthoDB" id="4119890at2"/>
<dbReference type="EMBL" id="AXNT01000202">
    <property type="protein sequence ID" value="KGM00466.1"/>
    <property type="molecule type" value="Genomic_DNA"/>
</dbReference>
<dbReference type="SUPFAM" id="SSF55729">
    <property type="entry name" value="Acyl-CoA N-acyltransferases (Nat)"/>
    <property type="match status" value="2"/>
</dbReference>
<gene>
    <name evidence="3" type="ORF">Q760_08780</name>
</gene>
<dbReference type="Gene3D" id="3.40.630.30">
    <property type="match status" value="1"/>
</dbReference>
<name>A0A0A0B5D7_9CELL</name>
<evidence type="ECO:0000256" key="1">
    <source>
        <dbReference type="SAM" id="MobiDB-lite"/>
    </source>
</evidence>
<dbReference type="InterPro" id="IPR016181">
    <property type="entry name" value="Acyl_CoA_acyltransferase"/>
</dbReference>
<evidence type="ECO:0000259" key="2">
    <source>
        <dbReference type="PROSITE" id="PS51186"/>
    </source>
</evidence>
<reference evidence="3 4" key="1">
    <citation type="submission" date="2013-10" db="EMBL/GenBank/DDBJ databases">
        <authorList>
            <person name="Wang G."/>
            <person name="Zhuang W."/>
        </authorList>
    </citation>
    <scope>NUCLEOTIDE SEQUENCE [LARGE SCALE GENOMIC DNA]</scope>
    <source>
        <strain evidence="3 4">DSM 20118</strain>
    </source>
</reference>
<dbReference type="RefSeq" id="WP_034635391.1">
    <property type="nucleotide sequence ID" value="NZ_AXNT01000202.1"/>
</dbReference>
<keyword evidence="4" id="KW-1185">Reference proteome</keyword>
<accession>A0A0A0B5D7</accession>
<evidence type="ECO:0000313" key="4">
    <source>
        <dbReference type="Proteomes" id="UP000029833"/>
    </source>
</evidence>
<evidence type="ECO:0000313" key="3">
    <source>
        <dbReference type="EMBL" id="KGM00466.1"/>
    </source>
</evidence>
<protein>
    <recommendedName>
        <fullName evidence="2">N-acetyltransferase domain-containing protein</fullName>
    </recommendedName>
</protein>
<dbReference type="PROSITE" id="PS51186">
    <property type="entry name" value="GNAT"/>
    <property type="match status" value="1"/>
</dbReference>
<dbReference type="STRING" id="1408250.Q760_08780"/>
<proteinExistence type="predicted"/>
<dbReference type="CDD" id="cd04301">
    <property type="entry name" value="NAT_SF"/>
    <property type="match status" value="1"/>
</dbReference>
<comment type="caution">
    <text evidence="3">The sequence shown here is derived from an EMBL/GenBank/DDBJ whole genome shotgun (WGS) entry which is preliminary data.</text>
</comment>
<feature type="domain" description="N-acetyltransferase" evidence="2">
    <location>
        <begin position="4"/>
        <end position="200"/>
    </location>
</feature>